<dbReference type="EMBL" id="JADBEO010000028">
    <property type="protein sequence ID" value="MDR4307595.1"/>
    <property type="molecule type" value="Genomic_DNA"/>
</dbReference>
<organism evidence="1 2">
    <name type="scientific">Chelatococcus sambhunathii</name>
    <dbReference type="NCBI Taxonomy" id="363953"/>
    <lineage>
        <taxon>Bacteria</taxon>
        <taxon>Pseudomonadati</taxon>
        <taxon>Pseudomonadota</taxon>
        <taxon>Alphaproteobacteria</taxon>
        <taxon>Hyphomicrobiales</taxon>
        <taxon>Chelatococcaceae</taxon>
        <taxon>Chelatococcus</taxon>
    </lineage>
</organism>
<keyword evidence="2" id="KW-1185">Reference proteome</keyword>
<dbReference type="Gene3D" id="3.40.50.2300">
    <property type="match status" value="1"/>
</dbReference>
<sequence>MIVIGPAGNLGAAMTFAFMEQELDGAILDVCLQGELVFPVAMALRQRAVPFIFATGYGSEFFPEGLGEAPRLQKPFEADVLPAAIRSLIADRVRMRRFAGA</sequence>
<reference evidence="1" key="1">
    <citation type="submission" date="2020-10" db="EMBL/GenBank/DDBJ databases">
        <authorList>
            <person name="Abbas A."/>
            <person name="Razzaq R."/>
            <person name="Waqas M."/>
            <person name="Abbas N."/>
            <person name="Nielsen T.K."/>
            <person name="Hansen L.H."/>
            <person name="Hussain S."/>
            <person name="Shahid M."/>
        </authorList>
    </citation>
    <scope>NUCLEOTIDE SEQUENCE</scope>
    <source>
        <strain evidence="1">S14</strain>
    </source>
</reference>
<protein>
    <submittedName>
        <fullName evidence="1">Response regulator</fullName>
    </submittedName>
</protein>
<gene>
    <name evidence="1" type="ORF">IHQ68_13300</name>
</gene>
<dbReference type="Proteomes" id="UP001181622">
    <property type="component" value="Unassembled WGS sequence"/>
</dbReference>
<dbReference type="InterPro" id="IPR011006">
    <property type="entry name" value="CheY-like_superfamily"/>
</dbReference>
<name>A0ABU1DI72_9HYPH</name>
<accession>A0ABU1DI72</accession>
<dbReference type="SUPFAM" id="SSF52172">
    <property type="entry name" value="CheY-like"/>
    <property type="match status" value="1"/>
</dbReference>
<evidence type="ECO:0000313" key="1">
    <source>
        <dbReference type="EMBL" id="MDR4307595.1"/>
    </source>
</evidence>
<proteinExistence type="predicted"/>
<dbReference type="RefSeq" id="WP_309392572.1">
    <property type="nucleotide sequence ID" value="NZ_JADBEO010000028.1"/>
</dbReference>
<comment type="caution">
    <text evidence="1">The sequence shown here is derived from an EMBL/GenBank/DDBJ whole genome shotgun (WGS) entry which is preliminary data.</text>
</comment>
<evidence type="ECO:0000313" key="2">
    <source>
        <dbReference type="Proteomes" id="UP001181622"/>
    </source>
</evidence>